<comment type="similarity">
    <text evidence="7">Belongs to the binding-protein-dependent transport system permease family.</text>
</comment>
<evidence type="ECO:0000256" key="5">
    <source>
        <dbReference type="ARBA" id="ARBA00022989"/>
    </source>
</evidence>
<keyword evidence="3" id="KW-1003">Cell membrane</keyword>
<dbReference type="InterPro" id="IPR000515">
    <property type="entry name" value="MetI-like"/>
</dbReference>
<dbReference type="PROSITE" id="PS50928">
    <property type="entry name" value="ABC_TM1"/>
    <property type="match status" value="1"/>
</dbReference>
<feature type="transmembrane region" description="Helical" evidence="7">
    <location>
        <begin position="12"/>
        <end position="37"/>
    </location>
</feature>
<dbReference type="Gene3D" id="1.10.3720.10">
    <property type="entry name" value="MetI-like"/>
    <property type="match status" value="1"/>
</dbReference>
<proteinExistence type="inferred from homology"/>
<keyword evidence="4 7" id="KW-0812">Transmembrane</keyword>
<feature type="domain" description="ABC transmembrane type-1" evidence="8">
    <location>
        <begin position="70"/>
        <end position="284"/>
    </location>
</feature>
<comment type="caution">
    <text evidence="9">The sequence shown here is derived from an EMBL/GenBank/DDBJ whole genome shotgun (WGS) entry which is preliminary data.</text>
</comment>
<evidence type="ECO:0000313" key="9">
    <source>
        <dbReference type="EMBL" id="MFC4601610.1"/>
    </source>
</evidence>
<evidence type="ECO:0000256" key="6">
    <source>
        <dbReference type="ARBA" id="ARBA00023136"/>
    </source>
</evidence>
<comment type="subcellular location">
    <subcellularLocation>
        <location evidence="1 7">Cell membrane</location>
        <topology evidence="1 7">Multi-pass membrane protein</topology>
    </subcellularLocation>
</comment>
<evidence type="ECO:0000259" key="8">
    <source>
        <dbReference type="PROSITE" id="PS50928"/>
    </source>
</evidence>
<dbReference type="RefSeq" id="WP_378101880.1">
    <property type="nucleotide sequence ID" value="NZ_JBHSEP010000028.1"/>
</dbReference>
<evidence type="ECO:0000256" key="1">
    <source>
        <dbReference type="ARBA" id="ARBA00004651"/>
    </source>
</evidence>
<evidence type="ECO:0000313" key="10">
    <source>
        <dbReference type="Proteomes" id="UP001596028"/>
    </source>
</evidence>
<evidence type="ECO:0000256" key="7">
    <source>
        <dbReference type="RuleBase" id="RU363032"/>
    </source>
</evidence>
<feature type="transmembrane region" description="Helical" evidence="7">
    <location>
        <begin position="156"/>
        <end position="182"/>
    </location>
</feature>
<dbReference type="Pfam" id="PF00528">
    <property type="entry name" value="BPD_transp_1"/>
    <property type="match status" value="1"/>
</dbReference>
<feature type="transmembrane region" description="Helical" evidence="7">
    <location>
        <begin position="74"/>
        <end position="95"/>
    </location>
</feature>
<dbReference type="CDD" id="cd06261">
    <property type="entry name" value="TM_PBP2"/>
    <property type="match status" value="1"/>
</dbReference>
<feature type="transmembrane region" description="Helical" evidence="7">
    <location>
        <begin position="203"/>
        <end position="231"/>
    </location>
</feature>
<name>A0ABV9FLB0_9BACL</name>
<dbReference type="Proteomes" id="UP001596028">
    <property type="component" value="Unassembled WGS sequence"/>
</dbReference>
<reference evidence="10" key="1">
    <citation type="journal article" date="2019" name="Int. J. Syst. Evol. Microbiol.">
        <title>The Global Catalogue of Microorganisms (GCM) 10K type strain sequencing project: providing services to taxonomists for standard genome sequencing and annotation.</title>
        <authorList>
            <consortium name="The Broad Institute Genomics Platform"/>
            <consortium name="The Broad Institute Genome Sequencing Center for Infectious Disease"/>
            <person name="Wu L."/>
            <person name="Ma J."/>
        </authorList>
    </citation>
    <scope>NUCLEOTIDE SEQUENCE [LARGE SCALE GENOMIC DNA]</scope>
    <source>
        <strain evidence="10">CCUG 49571</strain>
    </source>
</reference>
<feature type="transmembrane region" description="Helical" evidence="7">
    <location>
        <begin position="263"/>
        <end position="285"/>
    </location>
</feature>
<dbReference type="InterPro" id="IPR050809">
    <property type="entry name" value="UgpAE/MalFG_permease"/>
</dbReference>
<keyword evidence="10" id="KW-1185">Reference proteome</keyword>
<protein>
    <submittedName>
        <fullName evidence="9">ABC transporter permease</fullName>
    </submittedName>
</protein>
<evidence type="ECO:0000256" key="2">
    <source>
        <dbReference type="ARBA" id="ARBA00022448"/>
    </source>
</evidence>
<gene>
    <name evidence="9" type="ORF">ACFO3S_25460</name>
</gene>
<organism evidence="9 10">
    <name type="scientific">Cohnella hongkongensis</name>
    <dbReference type="NCBI Taxonomy" id="178337"/>
    <lineage>
        <taxon>Bacteria</taxon>
        <taxon>Bacillati</taxon>
        <taxon>Bacillota</taxon>
        <taxon>Bacilli</taxon>
        <taxon>Bacillales</taxon>
        <taxon>Paenibacillaceae</taxon>
        <taxon>Cohnella</taxon>
    </lineage>
</organism>
<evidence type="ECO:0000256" key="4">
    <source>
        <dbReference type="ARBA" id="ARBA00022692"/>
    </source>
</evidence>
<dbReference type="InterPro" id="IPR035906">
    <property type="entry name" value="MetI-like_sf"/>
</dbReference>
<dbReference type="PANTHER" id="PTHR43227">
    <property type="entry name" value="BLL4140 PROTEIN"/>
    <property type="match status" value="1"/>
</dbReference>
<keyword evidence="2 7" id="KW-0813">Transport</keyword>
<accession>A0ABV9FLB0</accession>
<dbReference type="EMBL" id="JBHSEP010000028">
    <property type="protein sequence ID" value="MFC4601610.1"/>
    <property type="molecule type" value="Genomic_DNA"/>
</dbReference>
<feature type="transmembrane region" description="Helical" evidence="7">
    <location>
        <begin position="116"/>
        <end position="136"/>
    </location>
</feature>
<dbReference type="SUPFAM" id="SSF161098">
    <property type="entry name" value="MetI-like"/>
    <property type="match status" value="1"/>
</dbReference>
<sequence length="297" mass="32900">MLNRIWSQRLLLLFLLPGAAALIAFNYIPMAGILIAFQDYKPQNGFFGSSFIGFQHFRAFLEDPAFRSALQNTLGIGFLSLLFAFPAPILLALMIDSVRSKSFKRITQTITYMPHFLSWVIIAGLVYRMLAEDGVVNALIGSFGLAPISFMRTPELYWLIFIVVSILKEVGWGSIIYLAAISSIDPELYNAASIDGAGPWKKLVYITLPGIAPAIALMFVLNLGTIVNVGFDAAFNLMNPLVMSTADVVDTYVYRTGILLGRFSYSTAVGLCQSVISFILFFFGLKIAKKYFNYSII</sequence>
<dbReference type="PANTHER" id="PTHR43227:SF11">
    <property type="entry name" value="BLL4140 PROTEIN"/>
    <property type="match status" value="1"/>
</dbReference>
<evidence type="ECO:0000256" key="3">
    <source>
        <dbReference type="ARBA" id="ARBA00022475"/>
    </source>
</evidence>
<keyword evidence="6 7" id="KW-0472">Membrane</keyword>
<keyword evidence="5 7" id="KW-1133">Transmembrane helix</keyword>